<evidence type="ECO:0000313" key="4">
    <source>
        <dbReference type="Proteomes" id="UP000332933"/>
    </source>
</evidence>
<proteinExistence type="predicted"/>
<evidence type="ECO:0000313" key="3">
    <source>
        <dbReference type="EMBL" id="VFT89168.1"/>
    </source>
</evidence>
<evidence type="ECO:0000313" key="2">
    <source>
        <dbReference type="EMBL" id="KAF0696969.1"/>
    </source>
</evidence>
<dbReference type="AlphaFoldDB" id="A0A485KWM1"/>
<accession>A0A485KWM1</accession>
<keyword evidence="4" id="KW-1185">Reference proteome</keyword>
<gene>
    <name evidence="3" type="primary">Aste57867_12316</name>
    <name evidence="2" type="ORF">As57867_012270</name>
    <name evidence="3" type="ORF">ASTE57867_12316</name>
</gene>
<dbReference type="EMBL" id="VJMH01005351">
    <property type="protein sequence ID" value="KAF0696969.1"/>
    <property type="molecule type" value="Genomic_DNA"/>
</dbReference>
<dbReference type="OrthoDB" id="80764at2759"/>
<keyword evidence="1" id="KW-0732">Signal</keyword>
<reference evidence="2" key="2">
    <citation type="submission" date="2019-06" db="EMBL/GenBank/DDBJ databases">
        <title>Genomics analysis of Aphanomyces spp. identifies a new class of oomycete effector associated with host adaptation.</title>
        <authorList>
            <person name="Gaulin E."/>
        </authorList>
    </citation>
    <scope>NUCLEOTIDE SEQUENCE</scope>
    <source>
        <strain evidence="2">CBS 578.67</strain>
    </source>
</reference>
<organism evidence="3 4">
    <name type="scientific">Aphanomyces stellatus</name>
    <dbReference type="NCBI Taxonomy" id="120398"/>
    <lineage>
        <taxon>Eukaryota</taxon>
        <taxon>Sar</taxon>
        <taxon>Stramenopiles</taxon>
        <taxon>Oomycota</taxon>
        <taxon>Saprolegniomycetes</taxon>
        <taxon>Saprolegniales</taxon>
        <taxon>Verrucalvaceae</taxon>
        <taxon>Aphanomyces</taxon>
    </lineage>
</organism>
<evidence type="ECO:0000256" key="1">
    <source>
        <dbReference type="SAM" id="SignalP"/>
    </source>
</evidence>
<protein>
    <submittedName>
        <fullName evidence="3">Aste57867_12316 protein</fullName>
    </submittedName>
</protein>
<reference evidence="3 4" key="1">
    <citation type="submission" date="2019-03" db="EMBL/GenBank/DDBJ databases">
        <authorList>
            <person name="Gaulin E."/>
            <person name="Dumas B."/>
        </authorList>
    </citation>
    <scope>NUCLEOTIDE SEQUENCE [LARGE SCALE GENOMIC DNA]</scope>
    <source>
        <strain evidence="3">CBS 568.67</strain>
    </source>
</reference>
<feature type="signal peptide" evidence="1">
    <location>
        <begin position="1"/>
        <end position="18"/>
    </location>
</feature>
<name>A0A485KWM1_9STRA</name>
<feature type="chain" id="PRO_5036116217" evidence="1">
    <location>
        <begin position="19"/>
        <end position="173"/>
    </location>
</feature>
<dbReference type="EMBL" id="CAADRA010005372">
    <property type="protein sequence ID" value="VFT89168.1"/>
    <property type="molecule type" value="Genomic_DNA"/>
</dbReference>
<sequence>MQLLHVLCIPEICALVLAFQDGVPQDMLPLKKLKVLHVRRAVSRWKDVIAPRLDEAATLLRPWLAIYGTARLPLLFHYIPRMESTVVYFSVYVHDRLLLDFLTTQYPHLVLNFSVVYLAARLGSLEILQYLHAAGLDFDLRRHTYPLERLSMSSNNLDVIRFCKDMLNGRVQA</sequence>
<dbReference type="Proteomes" id="UP000332933">
    <property type="component" value="Unassembled WGS sequence"/>
</dbReference>